<feature type="transmembrane region" description="Helical" evidence="6">
    <location>
        <begin position="188"/>
        <end position="208"/>
    </location>
</feature>
<keyword evidence="2 6" id="KW-0812">Transmembrane</keyword>
<dbReference type="STRING" id="644284.Arch_0472"/>
<evidence type="ECO:0000313" key="7">
    <source>
        <dbReference type="EMBL" id="ADH92220.1"/>
    </source>
</evidence>
<sequence>MDSLTQTIENQADVGVAKAKKAQHVGAYLVGGALAGAFVGIGCLFMYTGPAGMYVHHSDLAGTMMGLVFGIGLILVVYAGGELATSGMMIMPLAAIRHKVSVLRAAWMIMFMLIGNLVGSIVLSALITGAHVFKPGSLPHQMLDGVVSGKLAKDYSEVFFRAILCNVMVCLAIWTISRMKTEIGQIIVIVWAITVFVAAGFEHVVANMTSFSLAMMNGIDGITVGNAAMSLLVAGAGNLVGGMVVVGGTYVLAAKMEA</sequence>
<dbReference type="Pfam" id="PF01226">
    <property type="entry name" value="Form_Nir_trans"/>
    <property type="match status" value="1"/>
</dbReference>
<feature type="transmembrane region" description="Helical" evidence="6">
    <location>
        <begin position="158"/>
        <end position="176"/>
    </location>
</feature>
<reference evidence="7 8" key="1">
    <citation type="journal article" date="2010" name="Stand. Genomic Sci.">
        <title>Complete genome sequence of Arcanobacterium haemolyticum type strain (11018).</title>
        <authorList>
            <person name="Yasawong M."/>
            <person name="Teshima H."/>
            <person name="Lapidus A."/>
            <person name="Nolan M."/>
            <person name="Lucas S."/>
            <person name="Glavina Del Rio T."/>
            <person name="Tice H."/>
            <person name="Cheng J."/>
            <person name="Bruce D."/>
            <person name="Detter C."/>
            <person name="Tapia R."/>
            <person name="Han C."/>
            <person name="Goodwin L."/>
            <person name="Pitluck S."/>
            <person name="Liolios K."/>
            <person name="Ivanova N."/>
            <person name="Mavromatis K."/>
            <person name="Mikhailova N."/>
            <person name="Pati A."/>
            <person name="Chen A."/>
            <person name="Palaniappan K."/>
            <person name="Land M."/>
            <person name="Hauser L."/>
            <person name="Chang Y."/>
            <person name="Jeffries C."/>
            <person name="Rohde M."/>
            <person name="Sikorski J."/>
            <person name="Pukall R."/>
            <person name="Goker M."/>
            <person name="Woyke T."/>
            <person name="Bristow J."/>
            <person name="Eisen J."/>
            <person name="Markowitz V."/>
            <person name="Hugenholtz P."/>
            <person name="Kyrpides N."/>
            <person name="Klenk H."/>
        </authorList>
    </citation>
    <scope>NUCLEOTIDE SEQUENCE [LARGE SCALE GENOMIC DNA]</scope>
    <source>
        <strain evidence="8">ATCC 9345 / DSM 20595 / CCUG 17215 / LMG 16163 / NBRC 15585 / NCTC 8452 / 11018</strain>
    </source>
</reference>
<evidence type="ECO:0000313" key="8">
    <source>
        <dbReference type="Proteomes" id="UP000000376"/>
    </source>
</evidence>
<dbReference type="InterPro" id="IPR023271">
    <property type="entry name" value="Aquaporin-like"/>
</dbReference>
<protein>
    <submittedName>
        <fullName evidence="7">Formate/nitrite transporter</fullName>
    </submittedName>
</protein>
<comment type="subcellular location">
    <subcellularLocation>
        <location evidence="1">Membrane</location>
        <topology evidence="1">Multi-pass membrane protein</topology>
    </subcellularLocation>
</comment>
<keyword evidence="8" id="KW-1185">Reference proteome</keyword>
<organism evidence="7 8">
    <name type="scientific">Arcanobacterium haemolyticum (strain ATCC 9345 / DSM 20595 / CCM 5947 / CCUG 17215 / LMG 16163 / NBRC 15585 / NCTC 8452 / 11018)</name>
    <dbReference type="NCBI Taxonomy" id="644284"/>
    <lineage>
        <taxon>Bacteria</taxon>
        <taxon>Bacillati</taxon>
        <taxon>Actinomycetota</taxon>
        <taxon>Actinomycetes</taxon>
        <taxon>Actinomycetales</taxon>
        <taxon>Actinomycetaceae</taxon>
        <taxon>Arcanobacterium</taxon>
    </lineage>
</organism>
<dbReference type="RefSeq" id="WP_013169718.1">
    <property type="nucleotide sequence ID" value="NC_014218.1"/>
</dbReference>
<keyword evidence="3 6" id="KW-1133">Transmembrane helix</keyword>
<comment type="similarity">
    <text evidence="5">Belongs to the FNT transporter (TC 1.A.16) family.</text>
</comment>
<dbReference type="OrthoDB" id="9786493at2"/>
<feature type="transmembrane region" description="Helical" evidence="6">
    <location>
        <begin position="60"/>
        <end position="84"/>
    </location>
</feature>
<dbReference type="PANTHER" id="PTHR30520:SF8">
    <property type="entry name" value="NITRITE TRANSPORTER NIRC"/>
    <property type="match status" value="1"/>
</dbReference>
<dbReference type="KEGG" id="ahe:Arch_0472"/>
<evidence type="ECO:0000256" key="4">
    <source>
        <dbReference type="ARBA" id="ARBA00023136"/>
    </source>
</evidence>
<dbReference type="Proteomes" id="UP000000376">
    <property type="component" value="Chromosome"/>
</dbReference>
<proteinExistence type="inferred from homology"/>
<dbReference type="Gene3D" id="1.20.1080.10">
    <property type="entry name" value="Glycerol uptake facilitator protein"/>
    <property type="match status" value="1"/>
</dbReference>
<dbReference type="PANTHER" id="PTHR30520">
    <property type="entry name" value="FORMATE TRANSPORTER-RELATED"/>
    <property type="match status" value="1"/>
</dbReference>
<name>D7BMS1_ARCHD</name>
<evidence type="ECO:0000256" key="6">
    <source>
        <dbReference type="SAM" id="Phobius"/>
    </source>
</evidence>
<evidence type="ECO:0000256" key="5">
    <source>
        <dbReference type="ARBA" id="ARBA00049660"/>
    </source>
</evidence>
<gene>
    <name evidence="7" type="ordered locus">Arch_0472</name>
</gene>
<dbReference type="PROSITE" id="PS01006">
    <property type="entry name" value="FORMATE_NITRITE_TP_2"/>
    <property type="match status" value="1"/>
</dbReference>
<dbReference type="HOGENOM" id="CLU_036896_2_1_11"/>
<accession>D7BMS1</accession>
<keyword evidence="4 6" id="KW-0472">Membrane</keyword>
<evidence type="ECO:0000256" key="3">
    <source>
        <dbReference type="ARBA" id="ARBA00022989"/>
    </source>
</evidence>
<dbReference type="EMBL" id="CP002045">
    <property type="protein sequence ID" value="ADH92220.1"/>
    <property type="molecule type" value="Genomic_DNA"/>
</dbReference>
<dbReference type="eggNOG" id="COG2116">
    <property type="taxonomic scope" value="Bacteria"/>
</dbReference>
<evidence type="ECO:0000256" key="1">
    <source>
        <dbReference type="ARBA" id="ARBA00004141"/>
    </source>
</evidence>
<feature type="transmembrane region" description="Helical" evidence="6">
    <location>
        <begin position="27"/>
        <end position="48"/>
    </location>
</feature>
<dbReference type="InterPro" id="IPR024002">
    <property type="entry name" value="For/NO2_transpt_CS"/>
</dbReference>
<feature type="transmembrane region" description="Helical" evidence="6">
    <location>
        <begin position="105"/>
        <end position="133"/>
    </location>
</feature>
<evidence type="ECO:0000256" key="2">
    <source>
        <dbReference type="ARBA" id="ARBA00022692"/>
    </source>
</evidence>
<dbReference type="GO" id="GO:0015499">
    <property type="term" value="F:formate transmembrane transporter activity"/>
    <property type="evidence" value="ECO:0007669"/>
    <property type="project" value="TreeGrafter"/>
</dbReference>
<feature type="transmembrane region" description="Helical" evidence="6">
    <location>
        <begin position="228"/>
        <end position="253"/>
    </location>
</feature>
<dbReference type="AlphaFoldDB" id="D7BMS1"/>
<dbReference type="GO" id="GO:0005886">
    <property type="term" value="C:plasma membrane"/>
    <property type="evidence" value="ECO:0007669"/>
    <property type="project" value="TreeGrafter"/>
</dbReference>
<dbReference type="InterPro" id="IPR000292">
    <property type="entry name" value="For/NO2_transpt"/>
</dbReference>